<gene>
    <name evidence="7" type="ORF">BOX15_Mlig027100g1</name>
    <name evidence="6" type="ORF">BOX15_Mlig027100g3</name>
    <name evidence="5" type="ORF">BOX15_Mlig027100g5</name>
    <name evidence="9" type="ORF">BOX15_Mlig027100g7</name>
    <name evidence="8" type="ORF">BOX15_Mlig027100g9</name>
    <name evidence="4" type="ORF">BOX15_Mlig027980g1</name>
    <name evidence="3" type="ORF">BOX15_Mlig027980g3</name>
    <name evidence="2" type="ORF">BOX15_Mlig027980g5</name>
</gene>
<dbReference type="EMBL" id="NIVC01000890">
    <property type="protein sequence ID" value="PAA75314.1"/>
    <property type="molecule type" value="Genomic_DNA"/>
</dbReference>
<comment type="caution">
    <text evidence="9">The sequence shown here is derived from an EMBL/GenBank/DDBJ whole genome shotgun (WGS) entry which is preliminary data.</text>
</comment>
<dbReference type="EMBL" id="NIVC01002814">
    <property type="protein sequence ID" value="PAA55060.1"/>
    <property type="molecule type" value="Genomic_DNA"/>
</dbReference>
<keyword evidence="10" id="KW-1185">Reference proteome</keyword>
<evidence type="ECO:0000313" key="6">
    <source>
        <dbReference type="EMBL" id="PAA66634.1"/>
    </source>
</evidence>
<feature type="non-terminal residue" evidence="9">
    <location>
        <position position="1"/>
    </location>
</feature>
<evidence type="ECO:0000313" key="9">
    <source>
        <dbReference type="EMBL" id="PAA93394.1"/>
    </source>
</evidence>
<evidence type="ECO:0000313" key="4">
    <source>
        <dbReference type="EMBL" id="PAA55060.1"/>
    </source>
</evidence>
<feature type="compositionally biased region" description="Low complexity" evidence="1">
    <location>
        <begin position="69"/>
        <end position="82"/>
    </location>
</feature>
<dbReference type="EMBL" id="NIVC01000029">
    <property type="protein sequence ID" value="PAA93394.1"/>
    <property type="molecule type" value="Genomic_DNA"/>
</dbReference>
<evidence type="ECO:0000313" key="2">
    <source>
        <dbReference type="EMBL" id="PAA48462.1"/>
    </source>
</evidence>
<dbReference type="EMBL" id="NIVC01003517">
    <property type="protein sequence ID" value="PAA51020.1"/>
    <property type="molecule type" value="Genomic_DNA"/>
</dbReference>
<dbReference type="EMBL" id="NIVC01004140">
    <property type="protein sequence ID" value="PAA48462.1"/>
    <property type="molecule type" value="Genomic_DNA"/>
</dbReference>
<dbReference type="EMBL" id="NIVC01001902">
    <property type="protein sequence ID" value="PAA62759.1"/>
    <property type="molecule type" value="Genomic_DNA"/>
</dbReference>
<sequence length="304" mass="34005">EPWSKMIYLEKELDAFITENKENSELSDHVQSHMKVFMRQQEDSSDEDAGDIDDSDDDETWQPTPPPTQVSFVSPSPVSTPTAAHSRARKQSQGSLANKRPRTAGTHVEDRHQNSEASLALIASEEQRALPPELLPQVLQAHESAKAASANDPTNSKPLTLAEFQEGMDSLKRFIAHKLRKIRTSSSSLHQMVSADFLKEEFEGHDGRVCNFSDLPRTTTSKFIRAYASARYGVEYVQSHVFGEYKGTTQRPKAPGEVQDHLKSILNKAFNIPRDQTVSAWTAVKDSLNRLGPESTFRKRKAGD</sequence>
<evidence type="ECO:0000313" key="3">
    <source>
        <dbReference type="EMBL" id="PAA51020.1"/>
    </source>
</evidence>
<name>A0A267H6S8_9PLAT</name>
<dbReference type="AlphaFoldDB" id="A0A267H6S8"/>
<protein>
    <submittedName>
        <fullName evidence="9">Uncharacterized protein</fullName>
    </submittedName>
</protein>
<dbReference type="EMBL" id="NIVC01001363">
    <property type="protein sequence ID" value="PAA68912.1"/>
    <property type="molecule type" value="Genomic_DNA"/>
</dbReference>
<reference evidence="9 10" key="1">
    <citation type="submission" date="2017-06" db="EMBL/GenBank/DDBJ databases">
        <title>A platform for efficient transgenesis in Macrostomum lignano, a flatworm model organism for stem cell research.</title>
        <authorList>
            <person name="Berezikov E."/>
        </authorList>
    </citation>
    <scope>NUCLEOTIDE SEQUENCE [LARGE SCALE GENOMIC DNA]</scope>
    <source>
        <strain evidence="9">DV1</strain>
        <tissue evidence="9">Whole organism</tissue>
    </source>
</reference>
<proteinExistence type="predicted"/>
<organism evidence="9 10">
    <name type="scientific">Macrostomum lignano</name>
    <dbReference type="NCBI Taxonomy" id="282301"/>
    <lineage>
        <taxon>Eukaryota</taxon>
        <taxon>Metazoa</taxon>
        <taxon>Spiralia</taxon>
        <taxon>Lophotrochozoa</taxon>
        <taxon>Platyhelminthes</taxon>
        <taxon>Rhabditophora</taxon>
        <taxon>Macrostomorpha</taxon>
        <taxon>Macrostomida</taxon>
        <taxon>Macrostomidae</taxon>
        <taxon>Macrostomum</taxon>
    </lineage>
</organism>
<accession>A0A267H6S8</accession>
<dbReference type="EMBL" id="NIVC01001546">
    <property type="protein sequence ID" value="PAA66634.1"/>
    <property type="molecule type" value="Genomic_DNA"/>
</dbReference>
<evidence type="ECO:0000256" key="1">
    <source>
        <dbReference type="SAM" id="MobiDB-lite"/>
    </source>
</evidence>
<evidence type="ECO:0000313" key="7">
    <source>
        <dbReference type="EMBL" id="PAA68912.1"/>
    </source>
</evidence>
<feature type="region of interest" description="Disordered" evidence="1">
    <location>
        <begin position="24"/>
        <end position="114"/>
    </location>
</feature>
<evidence type="ECO:0000313" key="10">
    <source>
        <dbReference type="Proteomes" id="UP000215902"/>
    </source>
</evidence>
<evidence type="ECO:0000313" key="8">
    <source>
        <dbReference type="EMBL" id="PAA75314.1"/>
    </source>
</evidence>
<evidence type="ECO:0000313" key="5">
    <source>
        <dbReference type="EMBL" id="PAA62759.1"/>
    </source>
</evidence>
<dbReference type="Proteomes" id="UP000215902">
    <property type="component" value="Unassembled WGS sequence"/>
</dbReference>
<feature type="compositionally biased region" description="Acidic residues" evidence="1">
    <location>
        <begin position="43"/>
        <end position="60"/>
    </location>
</feature>